<evidence type="ECO:0000256" key="6">
    <source>
        <dbReference type="ARBA" id="ARBA00022807"/>
    </source>
</evidence>
<evidence type="ECO:0000313" key="9">
    <source>
        <dbReference type="EMBL" id="OBA21197.1"/>
    </source>
</evidence>
<comment type="similarity">
    <text evidence="2 7">Belongs to the peptidase C19 family.</text>
</comment>
<dbReference type="CDD" id="cd02674">
    <property type="entry name" value="Peptidase_C19R"/>
    <property type="match status" value="1"/>
</dbReference>
<evidence type="ECO:0000256" key="2">
    <source>
        <dbReference type="ARBA" id="ARBA00009085"/>
    </source>
</evidence>
<dbReference type="Gene3D" id="3.90.70.10">
    <property type="entry name" value="Cysteine proteinases"/>
    <property type="match status" value="1"/>
</dbReference>
<evidence type="ECO:0000313" key="10">
    <source>
        <dbReference type="Proteomes" id="UP000092555"/>
    </source>
</evidence>
<dbReference type="STRING" id="869754.A0A1A0HBE5"/>
<comment type="caution">
    <text evidence="9">The sequence shown here is derived from an EMBL/GenBank/DDBJ whole genome shotgun (WGS) entry which is preliminary data.</text>
</comment>
<dbReference type="PANTHER" id="PTHR21646">
    <property type="entry name" value="UBIQUITIN CARBOXYL-TERMINAL HYDROLASE"/>
    <property type="match status" value="1"/>
</dbReference>
<dbReference type="GO" id="GO:0006508">
    <property type="term" value="P:proteolysis"/>
    <property type="evidence" value="ECO:0007669"/>
    <property type="project" value="UniProtKB-KW"/>
</dbReference>
<protein>
    <recommendedName>
        <fullName evidence="7">Ubiquitin carboxyl-terminal hydrolase</fullName>
        <ecNumber evidence="7">3.4.19.12</ecNumber>
    </recommendedName>
</protein>
<feature type="domain" description="USP" evidence="8">
    <location>
        <begin position="405"/>
        <end position="796"/>
    </location>
</feature>
<comment type="catalytic activity">
    <reaction evidence="1 7">
        <text>Thiol-dependent hydrolysis of ester, thioester, amide, peptide and isopeptide bonds formed by the C-terminal Gly of ubiquitin (a 76-residue protein attached to proteins as an intracellular targeting signal).</text>
        <dbReference type="EC" id="3.4.19.12"/>
    </reaction>
</comment>
<organism evidence="9 10">
    <name type="scientific">Metschnikowia bicuspidata var. bicuspidata NRRL YB-4993</name>
    <dbReference type="NCBI Taxonomy" id="869754"/>
    <lineage>
        <taxon>Eukaryota</taxon>
        <taxon>Fungi</taxon>
        <taxon>Dikarya</taxon>
        <taxon>Ascomycota</taxon>
        <taxon>Saccharomycotina</taxon>
        <taxon>Pichiomycetes</taxon>
        <taxon>Metschnikowiaceae</taxon>
        <taxon>Metschnikowia</taxon>
    </lineage>
</organism>
<evidence type="ECO:0000256" key="1">
    <source>
        <dbReference type="ARBA" id="ARBA00000707"/>
    </source>
</evidence>
<dbReference type="EC" id="3.4.19.12" evidence="7"/>
<dbReference type="GO" id="GO:0016579">
    <property type="term" value="P:protein deubiquitination"/>
    <property type="evidence" value="ECO:0007669"/>
    <property type="project" value="InterPro"/>
</dbReference>
<evidence type="ECO:0000256" key="3">
    <source>
        <dbReference type="ARBA" id="ARBA00022670"/>
    </source>
</evidence>
<dbReference type="RefSeq" id="XP_018711707.1">
    <property type="nucleotide sequence ID" value="XM_018858848.1"/>
</dbReference>
<keyword evidence="6 7" id="KW-0788">Thiol protease</keyword>
<dbReference type="InterPro" id="IPR001394">
    <property type="entry name" value="Peptidase_C19_UCH"/>
</dbReference>
<dbReference type="Gene3D" id="3.40.250.10">
    <property type="entry name" value="Rhodanese-like domain"/>
    <property type="match status" value="1"/>
</dbReference>
<dbReference type="InterPro" id="IPR018200">
    <property type="entry name" value="USP_CS"/>
</dbReference>
<dbReference type="SUPFAM" id="SSF52821">
    <property type="entry name" value="Rhodanese/Cell cycle control phosphatase"/>
    <property type="match status" value="1"/>
</dbReference>
<keyword evidence="5 7" id="KW-0378">Hydrolase</keyword>
<dbReference type="InterPro" id="IPR050185">
    <property type="entry name" value="Ub_carboxyl-term_hydrolase"/>
</dbReference>
<dbReference type="SUPFAM" id="SSF54001">
    <property type="entry name" value="Cysteine proteinases"/>
    <property type="match status" value="1"/>
</dbReference>
<proteinExistence type="inferred from homology"/>
<dbReference type="PANTHER" id="PTHR21646:SF95">
    <property type="entry name" value="UBIQUITIN CARBOXYL-TERMINAL HYDROLASE 4-RELATED"/>
    <property type="match status" value="1"/>
</dbReference>
<dbReference type="GO" id="GO:0004843">
    <property type="term" value="F:cysteine-type deubiquitinase activity"/>
    <property type="evidence" value="ECO:0007669"/>
    <property type="project" value="UniProtKB-UniRule"/>
</dbReference>
<evidence type="ECO:0000256" key="5">
    <source>
        <dbReference type="ARBA" id="ARBA00022801"/>
    </source>
</evidence>
<evidence type="ECO:0000256" key="7">
    <source>
        <dbReference type="RuleBase" id="RU366025"/>
    </source>
</evidence>
<sequence>MCEYLGCLKGSLDERDLKKCAVKFSDDLMRTFSSSVTIINKVLTLLEMYKYQIKKLKLLSYCDHETAFFCFDTSAQLIAFLKAAPESKYGPLINDISSTLEALRPSFLDVQMILKAKPNLPNRLESRFVQLRIDKSKSYTPMHTLKFQDYISPSDLNHHLRSSPDLTLVVDFRSRKEFEYSRINFLNVVNIEPKNITSLFDKNPSPTDSDLEKLLERTLSNDDLHLFRKRHDFELVVIYNFKFSVHSDNKFESLTPILTEDHSSLITDNPFKLLIELFMYRNQFLSSRLRNYPLFLNGGLKRWYELYGEAGLSREISKPVDQDINQTENTAEGQQARYLRTFQDYILSGSENSNMQIPRKGGNELIRIFEESSPRNLPVNVQRSPSGSPNFSNYISTQDELNFCTGLSNLGNSCYMNCILQCLVATPYLSAFFIPNHSSVQGHQKKTFKDHINLKNSLGLQGIITVTFAELLMDMLRNKGSYLTPTKFKAITGSLSPAKQFATKEQQDCIEFLNFMLDSLHEDLNQRLAQSAEERMGIMELSKEQESVRESLPVRLASTIEWERYLKLNFSVVVDIFQGQYVSQLRCLECQLTSSTYNSFSTLSLPIPETFDKKARPILLFDCLEKFVETELLDDDNKWHCPRCKKFSRLTKKLVISRLPKILIIHFKRFKIDYGRFKKLENFIKYPVNSDLDLTAYWPTVGTYINSSSTHTMSEREELRCLSNLPERLQSPPFRYRLYGVVNHFGNLTTGHYTSYVKKSNIPDEWCYFDDSKVLRGCPEAKVLNDNAYCLFYKRI</sequence>
<dbReference type="PROSITE" id="PS00972">
    <property type="entry name" value="USP_1"/>
    <property type="match status" value="1"/>
</dbReference>
<keyword evidence="4 7" id="KW-0833">Ubl conjugation pathway</keyword>
<dbReference type="Pfam" id="PF00443">
    <property type="entry name" value="UCH"/>
    <property type="match status" value="1"/>
</dbReference>
<dbReference type="PROSITE" id="PS50235">
    <property type="entry name" value="USP_3"/>
    <property type="match status" value="1"/>
</dbReference>
<gene>
    <name evidence="9" type="ORF">METBIDRAFT_78238</name>
</gene>
<dbReference type="InterPro" id="IPR028889">
    <property type="entry name" value="USP"/>
</dbReference>
<reference evidence="9 10" key="1">
    <citation type="submission" date="2016-05" db="EMBL/GenBank/DDBJ databases">
        <title>Comparative genomics of biotechnologically important yeasts.</title>
        <authorList>
            <consortium name="DOE Joint Genome Institute"/>
            <person name="Riley R."/>
            <person name="Haridas S."/>
            <person name="Wolfe K.H."/>
            <person name="Lopes M.R."/>
            <person name="Hittinger C.T."/>
            <person name="Goker M."/>
            <person name="Salamov A."/>
            <person name="Wisecaver J."/>
            <person name="Long T.M."/>
            <person name="Aerts A.L."/>
            <person name="Barry K."/>
            <person name="Choi C."/>
            <person name="Clum A."/>
            <person name="Coughlan A.Y."/>
            <person name="Deshpande S."/>
            <person name="Douglass A.P."/>
            <person name="Hanson S.J."/>
            <person name="Klenk H.-P."/>
            <person name="LaButti K."/>
            <person name="Lapidus A."/>
            <person name="Lindquist E."/>
            <person name="Lipzen A."/>
            <person name="Meier-kolthoff J.P."/>
            <person name="Ohm R.A."/>
            <person name="Otillar R.P."/>
            <person name="Pangilinan J."/>
            <person name="Peng Y."/>
            <person name="Rokas A."/>
            <person name="Rosa C.A."/>
            <person name="Scheuner C."/>
            <person name="Sibirny A.A."/>
            <person name="Slot J.C."/>
            <person name="Stielow J.B."/>
            <person name="Sun H."/>
            <person name="Kurtzman C.P."/>
            <person name="Blackwell M."/>
            <person name="Grigoriev I.V."/>
            <person name="Jeffries T.W."/>
        </authorList>
    </citation>
    <scope>NUCLEOTIDE SEQUENCE [LARGE SCALE GENOMIC DNA]</scope>
    <source>
        <strain evidence="9 10">NRRL YB-4993</strain>
    </source>
</reference>
<dbReference type="AlphaFoldDB" id="A0A1A0HBE5"/>
<dbReference type="Proteomes" id="UP000092555">
    <property type="component" value="Unassembled WGS sequence"/>
</dbReference>
<dbReference type="InterPro" id="IPR038765">
    <property type="entry name" value="Papain-like_cys_pep_sf"/>
</dbReference>
<keyword evidence="10" id="KW-1185">Reference proteome</keyword>
<dbReference type="GeneID" id="30031824"/>
<name>A0A1A0HBE5_9ASCO</name>
<evidence type="ECO:0000259" key="8">
    <source>
        <dbReference type="PROSITE" id="PS50235"/>
    </source>
</evidence>
<keyword evidence="3 7" id="KW-0645">Protease</keyword>
<accession>A0A1A0HBE5</accession>
<evidence type="ECO:0000256" key="4">
    <source>
        <dbReference type="ARBA" id="ARBA00022786"/>
    </source>
</evidence>
<dbReference type="EMBL" id="LXTC01000003">
    <property type="protein sequence ID" value="OBA21197.1"/>
    <property type="molecule type" value="Genomic_DNA"/>
</dbReference>
<dbReference type="OrthoDB" id="292964at2759"/>
<dbReference type="PROSITE" id="PS00973">
    <property type="entry name" value="USP_2"/>
    <property type="match status" value="1"/>
</dbReference>
<dbReference type="InterPro" id="IPR036873">
    <property type="entry name" value="Rhodanese-like_dom_sf"/>
</dbReference>